<evidence type="ECO:0000313" key="1">
    <source>
        <dbReference type="Proteomes" id="UP000095286"/>
    </source>
</evidence>
<reference evidence="2" key="1">
    <citation type="submission" date="2016-11" db="UniProtKB">
        <authorList>
            <consortium name="WormBaseParasite"/>
        </authorList>
    </citation>
    <scope>IDENTIFICATION</scope>
    <source>
        <strain evidence="2">KR3021</strain>
    </source>
</reference>
<evidence type="ECO:0000313" key="2">
    <source>
        <dbReference type="WBParaSite" id="RSKR_0000787900.1"/>
    </source>
</evidence>
<name>A0AC35U5K1_9BILA</name>
<proteinExistence type="predicted"/>
<sequence>MLQEEEEDFNNIALNEGMTLRPHDPQSTITSLSQVIDGLTDIALGSGVNAKVLDYFTEIGLGNEQPLTQLHAYHIKCLKNNQGETFLMIAGKNGHLSICKQIIDESELEDVDSDGWTALLNAAQNGHSEVVKLLLEKTAEVDHADSAGWTPIMWAAYKNHPDTVRVLINYGTHVNVVDEDDGLTPLLVASARGYTEVVQLLVDAQANINACDKFGSTSLIWAARKGFTPIVEILLRAAADVDTIGMYGCTALMMATKGNYIHTLDALLTHEPNTNITDYNGVCALEMAAREGYAEICEALLQFGAYVNINDRFGGSVLTAAVRGGNISIVKMLLEKHADVNVKDSDGRTPMHLAVDKNYVDMVALLLSKNPNLEMKSRDGETALIRAAKSKNLTLVAMLVDAGAKISAVDNNGTNCLHYAIKAKSLQMVQILLSNPADSKLLYRPNTFGETPYSIDQDSKNPLLTQIYGAVDSEIHVNSMMGYSVYSDVLADILSEPNLHLPITVGFFAKWGTGKSMHLPKIKESMNSFSRTWLDGLELSWSWTMITFLAVLFAFITLPLVTLTSLAKRIDLVYVAIAIGTGVLILTILVYFALYYGNETKGWSKSVTTSRYFTKFIMQLKLVISIITLNVPFRSQKDHLISPVNFVFADDHRINSVGGEQTLATIITSLSEAIENHYGGLPVRLMTAVKNTVGKEKSNKLRKSFGIPVILLSIIGFTFYSFGNISLIYWILYTNDYQYESQSFVTAIVFFTMLALLICYPLYLAIFYIGFNDAKRNIHKIMKGMKNLTFERLLQKLQREVVKISNTVKALNAYTNSQTRLVIMIDGMENNEHGHSVKLLDALHLLFGAENNGQFITILAVDPHVIEIAAQNATQSSIVNKEMSGHDYIKSFVSMPFYLQTSAIRELNKTLQEKRKKGHNFEDYLSIRRDTFISSKQSLKDYDDSSKIRRGSTISSPQDLHGSSLAKFLLDDDYFATLGPTALRRIINSLSLTARLLRSFDINFDWTALGFFISLVEQWPYRMCWLVEKCVVTSNDSLLLYDLWSLIKDRLPLNQHLLTLDTTASQFGVVLKKSAQISQNKLTVGKVKKFMPCACNLDPFLRKVVSGERDEVGEDSLSKFNNSETMFKLTSQSLLKDPTIWNKIDKPLIQMKVDELIEYVSYLEIPQQRLNIIIEKFKDMNINGLVLITCSIDQLQQELKCNLGDWTLIKLLIETLRKINNDQILRTVTANAATQEAVNSFVDKAKKLIDEVPISASEERRKTNKLLAAHQHASMELVEEFGVSDFMMRKLSINPIHQAIQLQDLTELDKEKESTKSVLGSKDSDLKNLSTLEEMEGNDNLSTQEVYDETEQLLTDTEM</sequence>
<dbReference type="Proteomes" id="UP000095286">
    <property type="component" value="Unplaced"/>
</dbReference>
<protein>
    <submittedName>
        <fullName evidence="2">ANK_REP_REGION domain-containing protein</fullName>
    </submittedName>
</protein>
<organism evidence="1 2">
    <name type="scientific">Rhabditophanes sp. KR3021</name>
    <dbReference type="NCBI Taxonomy" id="114890"/>
    <lineage>
        <taxon>Eukaryota</taxon>
        <taxon>Metazoa</taxon>
        <taxon>Ecdysozoa</taxon>
        <taxon>Nematoda</taxon>
        <taxon>Chromadorea</taxon>
        <taxon>Rhabditida</taxon>
        <taxon>Tylenchina</taxon>
        <taxon>Panagrolaimomorpha</taxon>
        <taxon>Strongyloidoidea</taxon>
        <taxon>Alloionematidae</taxon>
        <taxon>Rhabditophanes</taxon>
    </lineage>
</organism>
<dbReference type="WBParaSite" id="RSKR_0000787900.1">
    <property type="protein sequence ID" value="RSKR_0000787900.1"/>
    <property type="gene ID" value="RSKR_0000787900"/>
</dbReference>
<accession>A0AC35U5K1</accession>